<reference evidence="1 2" key="1">
    <citation type="submission" date="2019-07" db="EMBL/GenBank/DDBJ databases">
        <title>Annotation for the trematode Paragonimus westermani.</title>
        <authorList>
            <person name="Choi Y.-J."/>
        </authorList>
    </citation>
    <scope>NUCLEOTIDE SEQUENCE [LARGE SCALE GENOMIC DNA]</scope>
    <source>
        <strain evidence="1">180907_Pwestermani</strain>
    </source>
</reference>
<proteinExistence type="predicted"/>
<comment type="caution">
    <text evidence="1">The sequence shown here is derived from an EMBL/GenBank/DDBJ whole genome shotgun (WGS) entry which is preliminary data.</text>
</comment>
<organism evidence="1 2">
    <name type="scientific">Paragonimus westermani</name>
    <dbReference type="NCBI Taxonomy" id="34504"/>
    <lineage>
        <taxon>Eukaryota</taxon>
        <taxon>Metazoa</taxon>
        <taxon>Spiralia</taxon>
        <taxon>Lophotrochozoa</taxon>
        <taxon>Platyhelminthes</taxon>
        <taxon>Trematoda</taxon>
        <taxon>Digenea</taxon>
        <taxon>Plagiorchiida</taxon>
        <taxon>Troglotremata</taxon>
        <taxon>Troglotrematidae</taxon>
        <taxon>Paragonimus</taxon>
    </lineage>
</organism>
<dbReference type="OrthoDB" id="2215036at2759"/>
<dbReference type="EMBL" id="JTDF01005676">
    <property type="protein sequence ID" value="KAF8566056.1"/>
    <property type="molecule type" value="Genomic_DNA"/>
</dbReference>
<dbReference type="Proteomes" id="UP000699462">
    <property type="component" value="Unassembled WGS sequence"/>
</dbReference>
<name>A0A8T0DFC7_9TREM</name>
<dbReference type="AlphaFoldDB" id="A0A8T0DFC7"/>
<accession>A0A8T0DFC7</accession>
<sequence length="132" mass="14066">MVQPVANGATSVPPVKHPLSGPLAESVLFGILCGLHVNGKNAGTNLSSLLLAGVRVYTSVDVSVACGNLRDLVTKVLISASSSDSMQSTQSVQQAVQVLNLWITKTHSTPKDFKMGQYVRDDDSRVLIKRHP</sequence>
<evidence type="ECO:0000313" key="1">
    <source>
        <dbReference type="EMBL" id="KAF8566056.1"/>
    </source>
</evidence>
<keyword evidence="2" id="KW-1185">Reference proteome</keyword>
<protein>
    <submittedName>
        <fullName evidence="1">Uncharacterized protein</fullName>
    </submittedName>
</protein>
<gene>
    <name evidence="1" type="ORF">P879_03304</name>
</gene>
<evidence type="ECO:0000313" key="2">
    <source>
        <dbReference type="Proteomes" id="UP000699462"/>
    </source>
</evidence>